<dbReference type="EMBL" id="CM018046">
    <property type="protein sequence ID" value="KAA8525995.1"/>
    <property type="molecule type" value="Genomic_DNA"/>
</dbReference>
<dbReference type="Proteomes" id="UP000325577">
    <property type="component" value="Linkage Group LG3"/>
</dbReference>
<evidence type="ECO:0008006" key="4">
    <source>
        <dbReference type="Google" id="ProtNLM"/>
    </source>
</evidence>
<dbReference type="PANTHER" id="PTHR47481:SF22">
    <property type="entry name" value="RETROTRANSPOSON GAG DOMAIN-CONTAINING PROTEIN"/>
    <property type="match status" value="1"/>
</dbReference>
<proteinExistence type="predicted"/>
<feature type="region of interest" description="Disordered" evidence="1">
    <location>
        <begin position="207"/>
        <end position="276"/>
    </location>
</feature>
<sequence length="300" mass="33024">MNTQSSSAPAVTTPTILPTNDANPTLIAINVSAQVPLKLTSINYTSWKFQFQTLFVGYDLIGYIDDTKPCPPKTLATNQTTQLNTAHTFWIRQDQLILNAIIGSLSPTLIPFIARATTSCQAWTILATTYAQPSRGRIKQVKAGADELALLGVPMDDDDLTEKILDGLGSDYKDLVHVVHVRDNPITFDELHEKLLTFEAHLQEKNPDQSYLPASTNPTQHTTSGYRPSGWRPSSTTSQSPHFGPTNTGWRPSSTNTWRPSPGPHQPRGDRPPPRPYLGHCQICGIQGHTAKGALRFALY</sequence>
<reference evidence="2 3" key="1">
    <citation type="submission" date="2019-09" db="EMBL/GenBank/DDBJ databases">
        <title>A chromosome-level genome assembly of the Chinese tupelo Nyssa sinensis.</title>
        <authorList>
            <person name="Yang X."/>
            <person name="Kang M."/>
            <person name="Yang Y."/>
            <person name="Xiong H."/>
            <person name="Wang M."/>
            <person name="Zhang Z."/>
            <person name="Wang Z."/>
            <person name="Wu H."/>
            <person name="Ma T."/>
            <person name="Liu J."/>
            <person name="Xi Z."/>
        </authorList>
    </citation>
    <scope>NUCLEOTIDE SEQUENCE [LARGE SCALE GENOMIC DNA]</scope>
    <source>
        <strain evidence="2">J267</strain>
        <tissue evidence="2">Leaf</tissue>
    </source>
</reference>
<dbReference type="AlphaFoldDB" id="A0A5J5A4G5"/>
<protein>
    <recommendedName>
        <fullName evidence="4">Retrotransposon Copia-like N-terminal domain-containing protein</fullName>
    </recommendedName>
</protein>
<keyword evidence="3" id="KW-1185">Reference proteome</keyword>
<evidence type="ECO:0000313" key="3">
    <source>
        <dbReference type="Proteomes" id="UP000325577"/>
    </source>
</evidence>
<feature type="compositionally biased region" description="Polar residues" evidence="1">
    <location>
        <begin position="208"/>
        <end position="259"/>
    </location>
</feature>
<dbReference type="OrthoDB" id="1912561at2759"/>
<accession>A0A5J5A4G5</accession>
<evidence type="ECO:0000256" key="1">
    <source>
        <dbReference type="SAM" id="MobiDB-lite"/>
    </source>
</evidence>
<name>A0A5J5A4G5_9ASTE</name>
<dbReference type="Pfam" id="PF14223">
    <property type="entry name" value="Retrotran_gag_2"/>
    <property type="match status" value="1"/>
</dbReference>
<dbReference type="PANTHER" id="PTHR47481">
    <property type="match status" value="1"/>
</dbReference>
<evidence type="ECO:0000313" key="2">
    <source>
        <dbReference type="EMBL" id="KAA8525995.1"/>
    </source>
</evidence>
<gene>
    <name evidence="2" type="ORF">F0562_007905</name>
</gene>
<organism evidence="2 3">
    <name type="scientific">Nyssa sinensis</name>
    <dbReference type="NCBI Taxonomy" id="561372"/>
    <lineage>
        <taxon>Eukaryota</taxon>
        <taxon>Viridiplantae</taxon>
        <taxon>Streptophyta</taxon>
        <taxon>Embryophyta</taxon>
        <taxon>Tracheophyta</taxon>
        <taxon>Spermatophyta</taxon>
        <taxon>Magnoliopsida</taxon>
        <taxon>eudicotyledons</taxon>
        <taxon>Gunneridae</taxon>
        <taxon>Pentapetalae</taxon>
        <taxon>asterids</taxon>
        <taxon>Cornales</taxon>
        <taxon>Nyssaceae</taxon>
        <taxon>Nyssa</taxon>
    </lineage>
</organism>